<dbReference type="Pfam" id="PF12697">
    <property type="entry name" value="Abhydrolase_6"/>
    <property type="match status" value="1"/>
</dbReference>
<dbReference type="RefSeq" id="WP_150426873.1">
    <property type="nucleotide sequence ID" value="NZ_VYQA01000030.1"/>
</dbReference>
<keyword evidence="3" id="KW-0378">Hydrolase</keyword>
<dbReference type="AlphaFoldDB" id="A0A5J5HUS5"/>
<dbReference type="InterPro" id="IPR029058">
    <property type="entry name" value="AB_hydrolase_fold"/>
</dbReference>
<protein>
    <submittedName>
        <fullName evidence="3">Alpha/beta hydrolase</fullName>
    </submittedName>
</protein>
<reference evidence="4 5" key="1">
    <citation type="submission" date="2019-09" db="EMBL/GenBank/DDBJ databases">
        <authorList>
            <person name="Feng G."/>
        </authorList>
    </citation>
    <scope>NUCLEOTIDE SEQUENCE [LARGE SCALE GENOMIC DNA]</scope>
    <source>
        <strain evidence="3 4">KACC 19283</strain>
        <strain evidence="2 5">KACC 19284</strain>
    </source>
</reference>
<evidence type="ECO:0000313" key="3">
    <source>
        <dbReference type="EMBL" id="KAA9024184.1"/>
    </source>
</evidence>
<dbReference type="GO" id="GO:0016787">
    <property type="term" value="F:hydrolase activity"/>
    <property type="evidence" value="ECO:0007669"/>
    <property type="project" value="UniProtKB-KW"/>
</dbReference>
<sequence>MTDIIFVHGMFQNPKSWEKWTGFFSAKGFNCVTPAWPLHFGEPSDLRADPPAGLGDLHLADVITSIEAEVHRFDRPVMIGHSVGGLITQLLNARGLLSAGVAINSVAPNGMIDLDWGFLKNSAIIANPLTGCGKRVGRAGHWPRFRRFLAQGVSHSGR</sequence>
<accession>A0A5J5HUS5</accession>
<organism evidence="3 4">
    <name type="scientific">Sphingobium limneticum</name>
    <dbReference type="NCBI Taxonomy" id="1007511"/>
    <lineage>
        <taxon>Bacteria</taxon>
        <taxon>Pseudomonadati</taxon>
        <taxon>Pseudomonadota</taxon>
        <taxon>Alphaproteobacteria</taxon>
        <taxon>Sphingomonadales</taxon>
        <taxon>Sphingomonadaceae</taxon>
        <taxon>Sphingobium</taxon>
    </lineage>
</organism>
<keyword evidence="5" id="KW-1185">Reference proteome</keyword>
<proteinExistence type="predicted"/>
<name>A0A5J5HUS5_9SPHN</name>
<feature type="domain" description="AB hydrolase-1" evidence="1">
    <location>
        <begin position="4"/>
        <end position="143"/>
    </location>
</feature>
<dbReference type="InterPro" id="IPR000073">
    <property type="entry name" value="AB_hydrolase_1"/>
</dbReference>
<dbReference type="Gene3D" id="3.40.50.1820">
    <property type="entry name" value="alpha/beta hydrolase"/>
    <property type="match status" value="1"/>
</dbReference>
<evidence type="ECO:0000313" key="5">
    <source>
        <dbReference type="Proteomes" id="UP000326364"/>
    </source>
</evidence>
<gene>
    <name evidence="3" type="ORF">F4U95_22580</name>
    <name evidence="2" type="ORF">F4U96_22650</name>
</gene>
<comment type="caution">
    <text evidence="3">The sequence shown here is derived from an EMBL/GenBank/DDBJ whole genome shotgun (WGS) entry which is preliminary data.</text>
</comment>
<dbReference type="EMBL" id="VYQA01000030">
    <property type="protein sequence ID" value="KAA9024184.1"/>
    <property type="molecule type" value="Genomic_DNA"/>
</dbReference>
<dbReference type="SUPFAM" id="SSF53474">
    <property type="entry name" value="alpha/beta-Hydrolases"/>
    <property type="match status" value="1"/>
</dbReference>
<dbReference type="Proteomes" id="UP000326364">
    <property type="component" value="Unassembled WGS sequence"/>
</dbReference>
<evidence type="ECO:0000259" key="1">
    <source>
        <dbReference type="Pfam" id="PF12697"/>
    </source>
</evidence>
<dbReference type="EMBL" id="VYQB01000031">
    <property type="protein sequence ID" value="KAA9011591.1"/>
    <property type="molecule type" value="Genomic_DNA"/>
</dbReference>
<evidence type="ECO:0000313" key="4">
    <source>
        <dbReference type="Proteomes" id="UP000325933"/>
    </source>
</evidence>
<dbReference type="Proteomes" id="UP000325933">
    <property type="component" value="Unassembled WGS sequence"/>
</dbReference>
<evidence type="ECO:0000313" key="2">
    <source>
        <dbReference type="EMBL" id="KAA9011591.1"/>
    </source>
</evidence>